<proteinExistence type="predicted"/>
<dbReference type="Proteomes" id="UP000553948">
    <property type="component" value="Unassembled WGS sequence"/>
</dbReference>
<evidence type="ECO:0000313" key="2">
    <source>
        <dbReference type="Proteomes" id="UP000553948"/>
    </source>
</evidence>
<evidence type="ECO:0000313" key="1">
    <source>
        <dbReference type="EMBL" id="MBA6118013.1"/>
    </source>
</evidence>
<sequence length="263" mass="28977">MTEGFAELSMYVAPPRVCEASEAWLTRIVQLLDARREPVADLEPLQVWRSPRLLLAQTCGYPLMTLLRGQVRLIGKPRYELPHAQAGNHCSLVLARADDPRQTLAAFFGSHGLVNSPDSNSGMNLFRHLLAPLQREGRFFAGVTFTGGHRNSLRALREGRGDLAAIDSVTYDYLARDHSSEVDGLRIVARTASGPNLPFIGPLGLSDEQAEGVRLAMNRALRELPEVANVLAISEVLPASEAEYQILLEYEREAAQRGLPVLE</sequence>
<dbReference type="SUPFAM" id="SSF53850">
    <property type="entry name" value="Periplasmic binding protein-like II"/>
    <property type="match status" value="1"/>
</dbReference>
<dbReference type="Pfam" id="PF12974">
    <property type="entry name" value="Phosphonate-bd"/>
    <property type="match status" value="1"/>
</dbReference>
<accession>A0A7W2L3X0</accession>
<comment type="caution">
    <text evidence="1">The sequence shown here is derived from an EMBL/GenBank/DDBJ whole genome shotgun (WGS) entry which is preliminary data.</text>
</comment>
<dbReference type="EMBL" id="JACGDG010000018">
    <property type="protein sequence ID" value="MBA6118013.1"/>
    <property type="molecule type" value="Genomic_DNA"/>
</dbReference>
<dbReference type="AlphaFoldDB" id="A0A7W2L3X0"/>
<name>A0A7W2L3X0_PSEPU</name>
<gene>
    <name evidence="1" type="ORF">H4C47_20040</name>
</gene>
<reference evidence="1 2" key="1">
    <citation type="submission" date="2020-07" db="EMBL/GenBank/DDBJ databases">
        <title>Diversity of carbapenemase encoding genes among Pseudomonas putida group clinical isolates in a tertiary Brazilian hospital.</title>
        <authorList>
            <person name="Alberto-Lei F."/>
            <person name="Nodari C.S."/>
            <person name="Streling A.P."/>
            <person name="Paulino J.T."/>
            <person name="Bessa-Neto F.O."/>
            <person name="Cayo R."/>
            <person name="Gales A.C."/>
        </authorList>
    </citation>
    <scope>NUCLEOTIDE SEQUENCE [LARGE SCALE GENOMIC DNA]</scope>
    <source>
        <strain evidence="1 2">12464</strain>
    </source>
</reference>
<protein>
    <submittedName>
        <fullName evidence="1">PhnD/SsuA/transferrin family substrate-binding protein</fullName>
    </submittedName>
</protein>
<dbReference type="RefSeq" id="WP_176515166.1">
    <property type="nucleotide sequence ID" value="NZ_CP060529.1"/>
</dbReference>
<organism evidence="1 2">
    <name type="scientific">Pseudomonas putida</name>
    <name type="common">Arthrobacter siderocapsulatus</name>
    <dbReference type="NCBI Taxonomy" id="303"/>
    <lineage>
        <taxon>Bacteria</taxon>
        <taxon>Pseudomonadati</taxon>
        <taxon>Pseudomonadota</taxon>
        <taxon>Gammaproteobacteria</taxon>
        <taxon>Pseudomonadales</taxon>
        <taxon>Pseudomonadaceae</taxon>
        <taxon>Pseudomonas</taxon>
    </lineage>
</organism>
<dbReference type="PANTHER" id="PTHR35841:SF1">
    <property type="entry name" value="PHOSPHONATES-BINDING PERIPLASMIC PROTEIN"/>
    <property type="match status" value="1"/>
</dbReference>
<dbReference type="PANTHER" id="PTHR35841">
    <property type="entry name" value="PHOSPHONATES-BINDING PERIPLASMIC PROTEIN"/>
    <property type="match status" value="1"/>
</dbReference>
<dbReference type="Gene3D" id="3.40.190.10">
    <property type="entry name" value="Periplasmic binding protein-like II"/>
    <property type="match status" value="1"/>
</dbReference>